<name>A0A921MRZ5_9BACT</name>
<feature type="signal peptide" evidence="1">
    <location>
        <begin position="1"/>
        <end position="20"/>
    </location>
</feature>
<dbReference type="AlphaFoldDB" id="A0A921MRZ5"/>
<accession>A0A921MRZ5</accession>
<dbReference type="EMBL" id="DYUD01000020">
    <property type="protein sequence ID" value="HJG89051.1"/>
    <property type="molecule type" value="Genomic_DNA"/>
</dbReference>
<dbReference type="Proteomes" id="UP000757103">
    <property type="component" value="Unassembled WGS sequence"/>
</dbReference>
<dbReference type="SUPFAM" id="SSF49299">
    <property type="entry name" value="PKD domain"/>
    <property type="match status" value="1"/>
</dbReference>
<sequence length="323" mass="35274">MKKYLYILMLPIALLWTACDKEGLSVPVASFTMSATETSINETVTFTYTGTGAEQVVLFTGDEGHNHDLIHQGNSGLVLNKGLLTYSYKTAGVYKVVLIATNYNDRAEDMVYSVDSAWITVNDDNVELRSVSLRKDMYLKELQAQKIGDNTLLFAVPYKVRVSNRDIAVSMNKQRVSIEPMSNSAVVTVNGAAYNENTSYDLTQPFEIEVCSPSGNSKTYHSVVMHYPVFESFSIEGVDGVSACSEYYFDKVSITVELPAGTDVSALKPVFASADAQQITVNGEQQISGETVVDFTEPVVYTLTTGDGDVSVESTVEVSVSLL</sequence>
<dbReference type="Gene3D" id="2.60.40.10">
    <property type="entry name" value="Immunoglobulins"/>
    <property type="match status" value="1"/>
</dbReference>
<dbReference type="InterPro" id="IPR013783">
    <property type="entry name" value="Ig-like_fold"/>
</dbReference>
<keyword evidence="1" id="KW-0732">Signal</keyword>
<evidence type="ECO:0000313" key="2">
    <source>
        <dbReference type="EMBL" id="HJG89051.1"/>
    </source>
</evidence>
<dbReference type="Gene3D" id="2.60.40.2340">
    <property type="match status" value="1"/>
</dbReference>
<evidence type="ECO:0000256" key="1">
    <source>
        <dbReference type="SAM" id="SignalP"/>
    </source>
</evidence>
<reference evidence="2" key="1">
    <citation type="journal article" date="2021" name="PeerJ">
        <title>Extensive microbial diversity within the chicken gut microbiome revealed by metagenomics and culture.</title>
        <authorList>
            <person name="Gilroy R."/>
            <person name="Ravi A."/>
            <person name="Getino M."/>
            <person name="Pursley I."/>
            <person name="Horton D.L."/>
            <person name="Alikhan N.F."/>
            <person name="Baker D."/>
            <person name="Gharbi K."/>
            <person name="Hall N."/>
            <person name="Watson M."/>
            <person name="Adriaenssens E.M."/>
            <person name="Foster-Nyarko E."/>
            <person name="Jarju S."/>
            <person name="Secka A."/>
            <person name="Antonio M."/>
            <person name="Oren A."/>
            <person name="Chaudhuri R.R."/>
            <person name="La Ragione R."/>
            <person name="Hildebrand F."/>
            <person name="Pallen M.J."/>
        </authorList>
    </citation>
    <scope>NUCLEOTIDE SEQUENCE</scope>
    <source>
        <strain evidence="2">CHK121-7720</strain>
    </source>
</reference>
<gene>
    <name evidence="2" type="ORF">K8U91_06215</name>
</gene>
<feature type="chain" id="PRO_5036974206" evidence="1">
    <location>
        <begin position="21"/>
        <end position="323"/>
    </location>
</feature>
<dbReference type="RefSeq" id="WP_273306097.1">
    <property type="nucleotide sequence ID" value="NZ_DYUD01000020.1"/>
</dbReference>
<dbReference type="PROSITE" id="PS51257">
    <property type="entry name" value="PROKAR_LIPOPROTEIN"/>
    <property type="match status" value="1"/>
</dbReference>
<protein>
    <submittedName>
        <fullName evidence="2">Uncharacterized protein</fullName>
    </submittedName>
</protein>
<comment type="caution">
    <text evidence="2">The sequence shown here is derived from an EMBL/GenBank/DDBJ whole genome shotgun (WGS) entry which is preliminary data.</text>
</comment>
<evidence type="ECO:0000313" key="3">
    <source>
        <dbReference type="Proteomes" id="UP000757103"/>
    </source>
</evidence>
<dbReference type="InterPro" id="IPR035986">
    <property type="entry name" value="PKD_dom_sf"/>
</dbReference>
<organism evidence="2 3">
    <name type="scientific">Barnesiella viscericola</name>
    <dbReference type="NCBI Taxonomy" id="397865"/>
    <lineage>
        <taxon>Bacteria</taxon>
        <taxon>Pseudomonadati</taxon>
        <taxon>Bacteroidota</taxon>
        <taxon>Bacteroidia</taxon>
        <taxon>Bacteroidales</taxon>
        <taxon>Barnesiellaceae</taxon>
        <taxon>Barnesiella</taxon>
    </lineage>
</organism>
<proteinExistence type="predicted"/>
<reference evidence="2" key="2">
    <citation type="submission" date="2021-09" db="EMBL/GenBank/DDBJ databases">
        <authorList>
            <person name="Gilroy R."/>
        </authorList>
    </citation>
    <scope>NUCLEOTIDE SEQUENCE</scope>
    <source>
        <strain evidence="2">CHK121-7720</strain>
    </source>
</reference>